<dbReference type="EMBL" id="WODA01000024">
    <property type="protein sequence ID" value="MUN08138.1"/>
    <property type="molecule type" value="Genomic_DNA"/>
</dbReference>
<dbReference type="Proteomes" id="UP000480122">
    <property type="component" value="Unassembled WGS sequence"/>
</dbReference>
<organism evidence="3 4">
    <name type="scientific">Agromyces luteolus</name>
    <dbReference type="NCBI Taxonomy" id="88373"/>
    <lineage>
        <taxon>Bacteria</taxon>
        <taxon>Bacillati</taxon>
        <taxon>Actinomycetota</taxon>
        <taxon>Actinomycetes</taxon>
        <taxon>Micrococcales</taxon>
        <taxon>Microbacteriaceae</taxon>
        <taxon>Agromyces</taxon>
    </lineage>
</organism>
<dbReference type="Pfam" id="PF07510">
    <property type="entry name" value="GmrSD_C"/>
    <property type="match status" value="1"/>
</dbReference>
<dbReference type="AlphaFoldDB" id="A0A7C9MIQ6"/>
<evidence type="ECO:0000259" key="2">
    <source>
        <dbReference type="Pfam" id="PF07510"/>
    </source>
</evidence>
<gene>
    <name evidence="3" type="ORF">GLX25_13540</name>
</gene>
<reference evidence="3 4" key="1">
    <citation type="submission" date="2019-11" db="EMBL/GenBank/DDBJ databases">
        <title>Agromyces kandeliae sp. nov., isolated from mangrove soil.</title>
        <authorList>
            <person name="Wang R."/>
        </authorList>
    </citation>
    <scope>NUCLEOTIDE SEQUENCE [LARGE SCALE GENOMIC DNA]</scope>
    <source>
        <strain evidence="3 4">JCM 11431</strain>
    </source>
</reference>
<dbReference type="PANTHER" id="PTHR35149:SF1">
    <property type="entry name" value="DUF5655 DOMAIN-CONTAINING PROTEIN"/>
    <property type="match status" value="1"/>
</dbReference>
<evidence type="ECO:0000313" key="4">
    <source>
        <dbReference type="Proteomes" id="UP000480122"/>
    </source>
</evidence>
<evidence type="ECO:0000259" key="1">
    <source>
        <dbReference type="Pfam" id="PF03235"/>
    </source>
</evidence>
<keyword evidence="4" id="KW-1185">Reference proteome</keyword>
<feature type="domain" description="GmrSD restriction endonucleases C-terminal" evidence="2">
    <location>
        <begin position="352"/>
        <end position="497"/>
    </location>
</feature>
<evidence type="ECO:0000313" key="3">
    <source>
        <dbReference type="EMBL" id="MUN08138.1"/>
    </source>
</evidence>
<comment type="caution">
    <text evidence="3">The sequence shown here is derived from an EMBL/GenBank/DDBJ whole genome shotgun (WGS) entry which is preliminary data.</text>
</comment>
<dbReference type="Pfam" id="PF03235">
    <property type="entry name" value="GmrSD_N"/>
    <property type="match status" value="1"/>
</dbReference>
<dbReference type="InterPro" id="IPR004919">
    <property type="entry name" value="GmrSD_N"/>
</dbReference>
<protein>
    <submittedName>
        <fullName evidence="3">DUF1524 domain-containing protein</fullName>
    </submittedName>
</protein>
<dbReference type="PANTHER" id="PTHR35149">
    <property type="entry name" value="SLL5132 PROTEIN"/>
    <property type="match status" value="1"/>
</dbReference>
<feature type="domain" description="GmrSD restriction endonucleases N-terminal" evidence="1">
    <location>
        <begin position="10"/>
        <end position="167"/>
    </location>
</feature>
<sequence>MLSTGQIGPNGTEFLVVDGQQRLTTLSILIAAMRDHYAETEPDDLAQVARLEETFLVDRFKQGDARLKLLPTQADRPAYRSIIAGTIDHSTPSGLVEAYRFFRTKLRLADDPDDPHDMPRIEGAVLNGLVFVAITAKGDDNVYRIFESLNNTGMKLTQGDLLRNYLFMRAGERGDEVYETWWLPMQKLLSPSDLEALFWIDLIWRSPDSKAGDIYSGQVERLRHLDQEQVLDEVKRFKRLAELFAIYRDPSLERDERVARQLRRVKSWGIGSMDVLVLFWLRLRDDGVIDDADVADALHVIESFLVRRIIIGAPANSLPKIFNRAVTELGETPSVDGLRRYFTVGRKFFATDAQVTEAVLTKPFYYQGRPNQRKTVLAWLEEATPITFLGKERVGKEFADVSATSIEHVMPQTLSPTWRDSIASQTDDRSVDEVHEELLHTLANLTLTAYNSELSNRPFVEKRELLESSGLRLNREIAARQTWGPDAILERGRVLAERIVTMKRPGIRGGPDSPRG</sequence>
<dbReference type="InterPro" id="IPR011089">
    <property type="entry name" value="GmrSD_C"/>
</dbReference>
<proteinExistence type="predicted"/>
<name>A0A7C9MIQ6_9MICO</name>
<dbReference type="OrthoDB" id="9798761at2"/>
<accession>A0A7C9MIQ6</accession>